<keyword evidence="3" id="KW-1185">Reference proteome</keyword>
<evidence type="ECO:0000313" key="2">
    <source>
        <dbReference type="EMBL" id="WIY26545.1"/>
    </source>
</evidence>
<dbReference type="Pfam" id="PF18863">
    <property type="entry name" value="AbiJ_NTD4"/>
    <property type="match status" value="1"/>
</dbReference>
<gene>
    <name evidence="2" type="ORF">QPJ95_06400</name>
</gene>
<dbReference type="AlphaFoldDB" id="A0A9Y2L223"/>
<dbReference type="Proteomes" id="UP001238334">
    <property type="component" value="Chromosome"/>
</dbReference>
<organism evidence="2 3">
    <name type="scientific">Parasedimentitalea psychrophila</name>
    <dbReference type="NCBI Taxonomy" id="2997337"/>
    <lineage>
        <taxon>Bacteria</taxon>
        <taxon>Pseudomonadati</taxon>
        <taxon>Pseudomonadota</taxon>
        <taxon>Alphaproteobacteria</taxon>
        <taxon>Rhodobacterales</taxon>
        <taxon>Paracoccaceae</taxon>
        <taxon>Parasedimentitalea</taxon>
    </lineage>
</organism>
<protein>
    <recommendedName>
        <fullName evidence="1">HEPN AbiJ-N-terminal domain-containing protein</fullName>
    </recommendedName>
</protein>
<reference evidence="2 3" key="1">
    <citation type="submission" date="2023-06" db="EMBL/GenBank/DDBJ databases">
        <title>Parasedimentitalea psychrophila sp. nov., a psychrophilic bacterium isolated from deep-sea sediment.</title>
        <authorList>
            <person name="Li A."/>
        </authorList>
    </citation>
    <scope>NUCLEOTIDE SEQUENCE [LARGE SCALE GENOMIC DNA]</scope>
    <source>
        <strain evidence="2 3">QS115</strain>
    </source>
</reference>
<sequence>MLTDIFAVRYEETELFRTLLRRERRALHQCFTVLEDFHPYWGQEKSALKKSRAFWEELQKRLANELGVRSLSHSWYQADVGLGEFHRKETKKRADIEICRNWYELAIQDAENVDEYIKERLSLIELGLRLKFERAEHCREYLQSGESAVSIIASGYSNEIDNYHRISSEINTRFRTARFPLNYHNGFFQIEADEIISNEIEQPFWSLVSEPKWNNVDMDMKEAVDQRDNGGKDPALFAAKALESTIKIISDELGETHGSERGAHSYIDNIAKKAVVFLSEWEKELLKSYFTKVRNQLGHGPGSEPMPRLSPQQTSWAIESAMSWVKLLVLRLESLSVVPA</sequence>
<dbReference type="RefSeq" id="WP_270917722.1">
    <property type="nucleotide sequence ID" value="NZ_CP127247.1"/>
</dbReference>
<evidence type="ECO:0000313" key="3">
    <source>
        <dbReference type="Proteomes" id="UP001238334"/>
    </source>
</evidence>
<dbReference type="EMBL" id="CP127247">
    <property type="protein sequence ID" value="WIY26545.1"/>
    <property type="molecule type" value="Genomic_DNA"/>
</dbReference>
<name>A0A9Y2L223_9RHOB</name>
<feature type="domain" description="HEPN AbiJ-N-terminal" evidence="1">
    <location>
        <begin position="5"/>
        <end position="206"/>
    </location>
</feature>
<dbReference type="InterPro" id="IPR049503">
    <property type="entry name" value="AbiJ_NTD4"/>
</dbReference>
<accession>A0A9Y2L223</accession>
<proteinExistence type="predicted"/>
<evidence type="ECO:0000259" key="1">
    <source>
        <dbReference type="Pfam" id="PF18863"/>
    </source>
</evidence>
<dbReference type="KEGG" id="ppso:QPJ95_06400"/>